<dbReference type="SUPFAM" id="SSF140319">
    <property type="entry name" value="IscX-like"/>
    <property type="match status" value="1"/>
</dbReference>
<dbReference type="Gene3D" id="1.10.10.600">
    <property type="entry name" value="IscX-like"/>
    <property type="match status" value="1"/>
</dbReference>
<dbReference type="InterPro" id="IPR036762">
    <property type="entry name" value="IscX-like_sf"/>
</dbReference>
<sequence length="144" mass="16539">MMPDDSHIHNIAGSILRNYNYLFPSTYPDIPLNLNMLKEAMAETGFFLEEEKIPEFMEDIELQLAAMVPLNWNNYGTIAILLNKAHPEEDLIAISLQRITELVRELPNFNDAAVPDEDTLDSIIYTWISLTDEYPGFTEDEAWS</sequence>
<proteinExistence type="predicted"/>
<evidence type="ECO:0000313" key="2">
    <source>
        <dbReference type="Proteomes" id="UP000053091"/>
    </source>
</evidence>
<dbReference type="Pfam" id="PF04384">
    <property type="entry name" value="Fe-S_assembly"/>
    <property type="match status" value="1"/>
</dbReference>
<dbReference type="InterPro" id="IPR007479">
    <property type="entry name" value="ISC_FeS_clus_asmbl_IscsX"/>
</dbReference>
<dbReference type="EMBL" id="DF968182">
    <property type="protein sequence ID" value="GAP43417.1"/>
    <property type="molecule type" value="Genomic_DNA"/>
</dbReference>
<evidence type="ECO:0000313" key="1">
    <source>
        <dbReference type="EMBL" id="GAP43417.1"/>
    </source>
</evidence>
<dbReference type="RefSeq" id="WP_062040454.1">
    <property type="nucleotide sequence ID" value="NZ_DF968182.1"/>
</dbReference>
<name>A0A0S7C2M2_9BACT</name>
<gene>
    <name evidence="1" type="ORF">TBC1_111570</name>
</gene>
<organism evidence="1">
    <name type="scientific">Lentimicrobium saccharophilum</name>
    <dbReference type="NCBI Taxonomy" id="1678841"/>
    <lineage>
        <taxon>Bacteria</taxon>
        <taxon>Pseudomonadati</taxon>
        <taxon>Bacteroidota</taxon>
        <taxon>Bacteroidia</taxon>
        <taxon>Bacteroidales</taxon>
        <taxon>Lentimicrobiaceae</taxon>
        <taxon>Lentimicrobium</taxon>
    </lineage>
</organism>
<keyword evidence="2" id="KW-1185">Reference proteome</keyword>
<dbReference type="STRING" id="1678841.TBC1_111570"/>
<protein>
    <submittedName>
        <fullName evidence="1">Iron-sulphur cluster assembly</fullName>
    </submittedName>
</protein>
<dbReference type="Proteomes" id="UP000053091">
    <property type="component" value="Unassembled WGS sequence"/>
</dbReference>
<accession>A0A0S7C2M2</accession>
<dbReference type="GO" id="GO:0016226">
    <property type="term" value="P:iron-sulfur cluster assembly"/>
    <property type="evidence" value="ECO:0007669"/>
    <property type="project" value="InterPro"/>
</dbReference>
<dbReference type="AlphaFoldDB" id="A0A0S7C2M2"/>
<reference evidence="1" key="1">
    <citation type="journal article" date="2015" name="Genome Announc.">
        <title>Draft Genome Sequence of Bacteroidales Strain TBC1, a Novel Isolate from a Methanogenic Wastewater Treatment System.</title>
        <authorList>
            <person name="Tourlousse D.M."/>
            <person name="Matsuura N."/>
            <person name="Sun L."/>
            <person name="Toyonaga M."/>
            <person name="Kuroda K."/>
            <person name="Ohashi A."/>
            <person name="Cruz R."/>
            <person name="Yamaguchi T."/>
            <person name="Sekiguchi Y."/>
        </authorList>
    </citation>
    <scope>NUCLEOTIDE SEQUENCE [LARGE SCALE GENOMIC DNA]</scope>
    <source>
        <strain evidence="1">TBC1</strain>
    </source>
</reference>